<dbReference type="RefSeq" id="WP_063707855.1">
    <property type="nucleotide sequence ID" value="NZ_LUUB01000107.1"/>
</dbReference>
<proteinExistence type="predicted"/>
<name>A0A176YAW2_9BRAD</name>
<reference evidence="1 2" key="1">
    <citation type="submission" date="2016-03" db="EMBL/GenBank/DDBJ databases">
        <title>Draft Genome Sequence of the Strain BR 10245 (Bradyrhizobium sp.) isolated from nodules of Centrolobium paraense.</title>
        <authorList>
            <person name="Simoes-Araujo J.L.Sr."/>
            <person name="Barauna A.C."/>
            <person name="Silva K."/>
            <person name="Zilli J.E."/>
        </authorList>
    </citation>
    <scope>NUCLEOTIDE SEQUENCE [LARGE SCALE GENOMIC DNA]</scope>
    <source>
        <strain evidence="1 2">BR 10245</strain>
    </source>
</reference>
<organism evidence="1 2">
    <name type="scientific">Bradyrhizobium centrolobii</name>
    <dbReference type="NCBI Taxonomy" id="1505087"/>
    <lineage>
        <taxon>Bacteria</taxon>
        <taxon>Pseudomonadati</taxon>
        <taxon>Pseudomonadota</taxon>
        <taxon>Alphaproteobacteria</taxon>
        <taxon>Hyphomicrobiales</taxon>
        <taxon>Nitrobacteraceae</taxon>
        <taxon>Bradyrhizobium</taxon>
    </lineage>
</organism>
<accession>A0A176YAW2</accession>
<evidence type="ECO:0000313" key="2">
    <source>
        <dbReference type="Proteomes" id="UP000076959"/>
    </source>
</evidence>
<keyword evidence="2" id="KW-1185">Reference proteome</keyword>
<dbReference type="AlphaFoldDB" id="A0A176YAW2"/>
<comment type="caution">
    <text evidence="1">The sequence shown here is derived from an EMBL/GenBank/DDBJ whole genome shotgun (WGS) entry which is preliminary data.</text>
</comment>
<protein>
    <submittedName>
        <fullName evidence="1">Uncharacterized protein</fullName>
    </submittedName>
</protein>
<gene>
    <name evidence="1" type="ORF">AYJ54_30220</name>
</gene>
<evidence type="ECO:0000313" key="1">
    <source>
        <dbReference type="EMBL" id="OAF00820.1"/>
    </source>
</evidence>
<dbReference type="EMBL" id="LUUB01000107">
    <property type="protein sequence ID" value="OAF00820.1"/>
    <property type="molecule type" value="Genomic_DNA"/>
</dbReference>
<sequence>MGLFSQFCVGAKAQTAGPEVRLAQAASPDAPPSRKRAPTRLRVTPYYNPDGVYPRYNPGPDAVRECNATYVQEYRPSGTVIVPRMSCYWRRG</sequence>
<dbReference type="Proteomes" id="UP000076959">
    <property type="component" value="Unassembled WGS sequence"/>
</dbReference>
<dbReference type="STRING" id="1505087.AYJ54_30220"/>